<dbReference type="HOGENOM" id="CLU_064623_0_0_1"/>
<dbReference type="GO" id="GO:0008289">
    <property type="term" value="F:lipid binding"/>
    <property type="evidence" value="ECO:0007669"/>
    <property type="project" value="UniProtKB-UniRule"/>
</dbReference>
<name>F0WHA0_9STRA</name>
<keyword evidence="7 8" id="KW-0496">Mitochondrion</keyword>
<evidence type="ECO:0000256" key="3">
    <source>
        <dbReference type="ARBA" id="ARBA00010766"/>
    </source>
</evidence>
<evidence type="ECO:0000256" key="7">
    <source>
        <dbReference type="ARBA" id="ARBA00023128"/>
    </source>
</evidence>
<reference evidence="11" key="2">
    <citation type="submission" date="2011-02" db="EMBL/GenBank/DDBJ databases">
        <authorList>
            <person name="MacLean D."/>
        </authorList>
    </citation>
    <scope>NUCLEOTIDE SEQUENCE</scope>
</reference>
<dbReference type="InterPro" id="IPR012762">
    <property type="entry name" value="Ubiq_biosynth_COQ9"/>
</dbReference>
<feature type="domain" description="Ubiquinone biosynthesis protein COQ9 HTH" evidence="10">
    <location>
        <begin position="64"/>
        <end position="89"/>
    </location>
</feature>
<evidence type="ECO:0000313" key="11">
    <source>
        <dbReference type="EMBL" id="CCA20616.1"/>
    </source>
</evidence>
<dbReference type="InterPro" id="IPR048674">
    <property type="entry name" value="COQ9_HTH"/>
</dbReference>
<keyword evidence="11" id="KW-0830">Ubiquinone</keyword>
<dbReference type="Pfam" id="PF21392">
    <property type="entry name" value="COQ9_N"/>
    <property type="match status" value="1"/>
</dbReference>
<dbReference type="UniPathway" id="UPA00232"/>
<comment type="pathway">
    <text evidence="2 8">Cofactor biosynthesis; ubiquinone biosynthesis.</text>
</comment>
<organism evidence="11">
    <name type="scientific">Albugo laibachii Nc14</name>
    <dbReference type="NCBI Taxonomy" id="890382"/>
    <lineage>
        <taxon>Eukaryota</taxon>
        <taxon>Sar</taxon>
        <taxon>Stramenopiles</taxon>
        <taxon>Oomycota</taxon>
        <taxon>Peronosporomycetes</taxon>
        <taxon>Albuginales</taxon>
        <taxon>Albuginaceae</taxon>
        <taxon>Albugo</taxon>
    </lineage>
</organism>
<dbReference type="FunFam" id="1.10.357.10:FF:000004">
    <property type="entry name" value="Ubiquinone biosynthesis protein COQ9, mitochondrial"/>
    <property type="match status" value="1"/>
</dbReference>
<comment type="subcellular location">
    <subcellularLocation>
        <location evidence="1 8">Mitochondrion</location>
    </subcellularLocation>
</comment>
<reference evidence="11" key="1">
    <citation type="journal article" date="2011" name="PLoS Biol.">
        <title>Gene gain and loss during evolution of obligate parasitism in the white rust pathogen of Arabidopsis thaliana.</title>
        <authorList>
            <person name="Kemen E."/>
            <person name="Gardiner A."/>
            <person name="Schultz-Larsen T."/>
            <person name="Kemen A.C."/>
            <person name="Balmuth A.L."/>
            <person name="Robert-Seilaniantz A."/>
            <person name="Bailey K."/>
            <person name="Holub E."/>
            <person name="Studholme D.J."/>
            <person name="Maclean D."/>
            <person name="Jones J.D."/>
        </authorList>
    </citation>
    <scope>NUCLEOTIDE SEQUENCE</scope>
</reference>
<dbReference type="GO" id="GO:0005743">
    <property type="term" value="C:mitochondrial inner membrane"/>
    <property type="evidence" value="ECO:0007669"/>
    <property type="project" value="TreeGrafter"/>
</dbReference>
<evidence type="ECO:0000256" key="2">
    <source>
        <dbReference type="ARBA" id="ARBA00004749"/>
    </source>
</evidence>
<comment type="similarity">
    <text evidence="3 8">Belongs to the COQ9 family.</text>
</comment>
<dbReference type="EMBL" id="FR824144">
    <property type="protein sequence ID" value="CCA20616.1"/>
    <property type="molecule type" value="Genomic_DNA"/>
</dbReference>
<sequence length="333" mass="36741">MNRLQLAASTLLRNARVAQSSNFRTLLKYKSRKDVPAGLCSYVANGRQERTQTINASESFDAQQQRILSKSLQHVNELGWSVDALSAGARDAGYPSVAHGMLPNGAIDLVHFFMDDCQSRLRSSLDNRTTQLQSMSVPDRLKTGLKTRLEYLVPYRGNWAQAMALGAMPRNALPTFQRLAKLVDEIWYYAGDVSTDMSWYQKRAILLGIYASAELFYLTDTSANSEETWNFINRRIEETITLGNLPQNLQDVAGMTMSGIQSIFSASLSLAAPLGNQFIQNSPLAIFPNPIQTLGNQVSSSLMSSLANGFATASPFFSGNESNEGVSLNHHEL</sequence>
<evidence type="ECO:0000256" key="6">
    <source>
        <dbReference type="ARBA" id="ARBA00023121"/>
    </source>
</evidence>
<keyword evidence="5" id="KW-0809">Transit peptide</keyword>
<dbReference type="InterPro" id="IPR013718">
    <property type="entry name" value="COQ9_C"/>
</dbReference>
<evidence type="ECO:0000256" key="5">
    <source>
        <dbReference type="ARBA" id="ARBA00022946"/>
    </source>
</evidence>
<dbReference type="GO" id="GO:0006744">
    <property type="term" value="P:ubiquinone biosynthetic process"/>
    <property type="evidence" value="ECO:0007669"/>
    <property type="project" value="UniProtKB-UniRule"/>
</dbReference>
<dbReference type="NCBIfam" id="TIGR02396">
    <property type="entry name" value="diverge_rpsU"/>
    <property type="match status" value="1"/>
</dbReference>
<evidence type="ECO:0000256" key="1">
    <source>
        <dbReference type="ARBA" id="ARBA00004173"/>
    </source>
</evidence>
<evidence type="ECO:0000256" key="4">
    <source>
        <dbReference type="ARBA" id="ARBA00022688"/>
    </source>
</evidence>
<accession>F0WHA0</accession>
<keyword evidence="6 8" id="KW-0446">Lipid-binding</keyword>
<proteinExistence type="inferred from homology"/>
<dbReference type="PANTHER" id="PTHR21427">
    <property type="entry name" value="UBIQUINONE BIOSYNTHESIS PROTEIN COQ9, MITOCHONDRIAL"/>
    <property type="match status" value="1"/>
</dbReference>
<gene>
    <name evidence="11" type="primary">AlNc14C99G5966</name>
    <name evidence="11" type="ORF">ALNC14_067590</name>
</gene>
<evidence type="ECO:0000256" key="8">
    <source>
        <dbReference type="RuleBase" id="RU366063"/>
    </source>
</evidence>
<comment type="function">
    <text evidence="8">Membrane-associated protein that warps the membrane surface to access and bind aromatic isoprenes with high specificity, including ubiquinone (CoQ) isoprene intermediates and presents them directly to Coq7, therefore facilitating the Coq7-mediated hydroxylase step. Participates in the biosynthesis of coenzyme Q, also named ubiquinone, an essential lipid-soluble electron transporter for aerobic cellular respiration.</text>
</comment>
<keyword evidence="4 8" id="KW-0831">Ubiquinone biosynthesis</keyword>
<protein>
    <recommendedName>
        <fullName evidence="8">Ubiquinone biosynthesis protein</fullName>
    </recommendedName>
</protein>
<evidence type="ECO:0000259" key="9">
    <source>
        <dbReference type="Pfam" id="PF08511"/>
    </source>
</evidence>
<dbReference type="AlphaFoldDB" id="F0WHA0"/>
<evidence type="ECO:0000259" key="10">
    <source>
        <dbReference type="Pfam" id="PF21392"/>
    </source>
</evidence>
<dbReference type="PANTHER" id="PTHR21427:SF19">
    <property type="entry name" value="UBIQUINONE BIOSYNTHESIS PROTEIN COQ9, MITOCHONDRIAL"/>
    <property type="match status" value="1"/>
</dbReference>
<dbReference type="Gene3D" id="1.10.357.10">
    <property type="entry name" value="Tetracycline Repressor, domain 2"/>
    <property type="match status" value="1"/>
</dbReference>
<dbReference type="Pfam" id="PF08511">
    <property type="entry name" value="COQ9"/>
    <property type="match status" value="1"/>
</dbReference>
<feature type="domain" description="COQ9 C-terminal" evidence="9">
    <location>
        <begin position="176"/>
        <end position="242"/>
    </location>
</feature>